<evidence type="ECO:0000313" key="1">
    <source>
        <dbReference type="WBParaSite" id="SCUD_0002076101-mRNA-1"/>
    </source>
</evidence>
<dbReference type="AlphaFoldDB" id="A0A183L0B0"/>
<organism evidence="1">
    <name type="scientific">Schistosoma curassoni</name>
    <dbReference type="NCBI Taxonomy" id="6186"/>
    <lineage>
        <taxon>Eukaryota</taxon>
        <taxon>Metazoa</taxon>
        <taxon>Spiralia</taxon>
        <taxon>Lophotrochozoa</taxon>
        <taxon>Platyhelminthes</taxon>
        <taxon>Trematoda</taxon>
        <taxon>Digenea</taxon>
        <taxon>Strigeidida</taxon>
        <taxon>Schistosomatoidea</taxon>
        <taxon>Schistosomatidae</taxon>
        <taxon>Schistosoma</taxon>
    </lineage>
</organism>
<accession>A0A183L0B0</accession>
<reference evidence="1" key="1">
    <citation type="submission" date="2016-06" db="UniProtKB">
        <authorList>
            <consortium name="WormBaseParasite"/>
        </authorList>
    </citation>
    <scope>IDENTIFICATION</scope>
</reference>
<dbReference type="WBParaSite" id="SCUD_0002076101-mRNA-1">
    <property type="protein sequence ID" value="SCUD_0002076101-mRNA-1"/>
    <property type="gene ID" value="SCUD_0002076101"/>
</dbReference>
<protein>
    <submittedName>
        <fullName evidence="1">Sema domain-containing protein</fullName>
    </submittedName>
</protein>
<name>A0A183L0B0_9TREM</name>
<sequence length="401" mass="44918">LLSGDGSHFYLKQTDWHISAVIGLTEQRRPPNDCSQCSINDKPTRQLSLRNPYCLLTDSVGNLLIGDGGFLRWLNSTKSAEEYKSSSVLSSSSLSFRAPLIRSDSLNSPFQEQLKRNDRRRWETIIDYKLDFLQSNFDEDQLTNYFITVHPNYIYRTNDYTMVTLLGNSGNVGGADLSNGLFLSHTSSKSIWWLKTTPDLSAHLLIGGNCQSPSSKSNINSESSSSTAFNYQEFCIKQNLKSPKGIVATQTVYRYHLVNQMVSLAAGRLKGCPIKTDDWSFAPLATQVELGDIRGLSVSPQGDLFIAGPQHIWIRRSNDNRLYPITGIHPSQPRQFKGDVNNSKKRHSNTDESVIDLGLVNEFSFNSISSITVSLFGELFVADNSHNRNFIFLNDINIEVA</sequence>
<dbReference type="STRING" id="6186.A0A183L0B0"/>
<proteinExistence type="predicted"/>